<reference evidence="3" key="2">
    <citation type="submission" date="2015-01" db="EMBL/GenBank/DDBJ databases">
        <title>Evolutionary Origins and Diversification of the Mycorrhizal Mutualists.</title>
        <authorList>
            <consortium name="DOE Joint Genome Institute"/>
            <consortium name="Mycorrhizal Genomics Consortium"/>
            <person name="Kohler A."/>
            <person name="Kuo A."/>
            <person name="Nagy L.G."/>
            <person name="Floudas D."/>
            <person name="Copeland A."/>
            <person name="Barry K.W."/>
            <person name="Cichocki N."/>
            <person name="Veneault-Fourrey C."/>
            <person name="LaButti K."/>
            <person name="Lindquist E.A."/>
            <person name="Lipzen A."/>
            <person name="Lundell T."/>
            <person name="Morin E."/>
            <person name="Murat C."/>
            <person name="Riley R."/>
            <person name="Ohm R."/>
            <person name="Sun H."/>
            <person name="Tunlid A."/>
            <person name="Henrissat B."/>
            <person name="Grigoriev I.V."/>
            <person name="Hibbett D.S."/>
            <person name="Martin F."/>
        </authorList>
    </citation>
    <scope>NUCLEOTIDE SEQUENCE [LARGE SCALE GENOMIC DNA]</scope>
    <source>
        <strain evidence="3">Marx 270</strain>
    </source>
</reference>
<evidence type="ECO:0008006" key="4">
    <source>
        <dbReference type="Google" id="ProtNLM"/>
    </source>
</evidence>
<organism evidence="2 3">
    <name type="scientific">Pisolithus tinctorius Marx 270</name>
    <dbReference type="NCBI Taxonomy" id="870435"/>
    <lineage>
        <taxon>Eukaryota</taxon>
        <taxon>Fungi</taxon>
        <taxon>Dikarya</taxon>
        <taxon>Basidiomycota</taxon>
        <taxon>Agaricomycotina</taxon>
        <taxon>Agaricomycetes</taxon>
        <taxon>Agaricomycetidae</taxon>
        <taxon>Boletales</taxon>
        <taxon>Sclerodermatineae</taxon>
        <taxon>Pisolithaceae</taxon>
        <taxon>Pisolithus</taxon>
    </lineage>
</organism>
<feature type="region of interest" description="Disordered" evidence="1">
    <location>
        <begin position="122"/>
        <end position="153"/>
    </location>
</feature>
<dbReference type="AlphaFoldDB" id="A0A0C3MX89"/>
<proteinExistence type="predicted"/>
<name>A0A0C3MX89_PISTI</name>
<gene>
    <name evidence="2" type="ORF">M404DRAFT_36020</name>
</gene>
<protein>
    <recommendedName>
        <fullName evidence="4">Post-SET domain-containing protein</fullName>
    </recommendedName>
</protein>
<feature type="region of interest" description="Disordered" evidence="1">
    <location>
        <begin position="464"/>
        <end position="492"/>
    </location>
</feature>
<sequence length="712" mass="78376">MFTMNKHFVNIHANDTVSTSQADEIELVDAISKSTTIQNRHHVIRLQVPPSIQNITVSFEPKFQGPITIEFSLTTILPEDPFIANSLPADANQSATTGPARTLPAAPISALFDVVGNASPGDNHIKSTSAKPLTPRAPAIDNSETKPESQEGTSRLLEEVASELPVSAVSARGPHCPLKCSFTPDSFAESEDIGSISTQFLRDRWAQIRENLIAGQERYKPIFTDTSTPPTKCSHNMHMIFFFVHVRSRSHPSAPTPAPTPAPAPAMCHCKSKGCRGALVPAHVAFAHERADLHKATEALKTQLRVAGLRIVPSTYKDHGSVSRTFLHPICSPPPLLSANVVFSDPPHSLTSPVEQEMLDHGTLTGEDLDILTFGSDLPNLGPNFHSPEALLSAVDYFQEYNMWMSTTSRPLTSFAAYHLPSNPEQCALERQLRQIRDQVLDKQNSIYDDGQLEVPHDVSFTWSYPDEDDESQTDPTDEALPHLTHDEDDPDPFFIDEEVRADRADLAELPDHVAVIHATVSWLHLQFHLPCIACNALLAIFSLLLLFFNSNSSLPFTTLHSSNCILSVDKPVHTLPVCPTCHDVYPPATSPLCHDTCTSCNVDLFLPGQTLRGNARALKTPIVKYPYLPLSEQISSILMIPGVEDVLDGWRGKSRSPGIYTDIFDGSICCTKLKGPDGKLFFSNDWNERHGPNNELRLGVNLGVDWYVLIS</sequence>
<feature type="compositionally biased region" description="Acidic residues" evidence="1">
    <location>
        <begin position="466"/>
        <end position="478"/>
    </location>
</feature>
<evidence type="ECO:0000256" key="1">
    <source>
        <dbReference type="SAM" id="MobiDB-lite"/>
    </source>
</evidence>
<accession>A0A0C3MX89</accession>
<reference evidence="2 3" key="1">
    <citation type="submission" date="2014-04" db="EMBL/GenBank/DDBJ databases">
        <authorList>
            <consortium name="DOE Joint Genome Institute"/>
            <person name="Kuo A."/>
            <person name="Kohler A."/>
            <person name="Costa M.D."/>
            <person name="Nagy L.G."/>
            <person name="Floudas D."/>
            <person name="Copeland A."/>
            <person name="Barry K.W."/>
            <person name="Cichocki N."/>
            <person name="Veneault-Fourrey C."/>
            <person name="LaButti K."/>
            <person name="Lindquist E.A."/>
            <person name="Lipzen A."/>
            <person name="Lundell T."/>
            <person name="Morin E."/>
            <person name="Murat C."/>
            <person name="Sun H."/>
            <person name="Tunlid A."/>
            <person name="Henrissat B."/>
            <person name="Grigoriev I.V."/>
            <person name="Hibbett D.S."/>
            <person name="Martin F."/>
            <person name="Nordberg H.P."/>
            <person name="Cantor M.N."/>
            <person name="Hua S.X."/>
        </authorList>
    </citation>
    <scope>NUCLEOTIDE SEQUENCE [LARGE SCALE GENOMIC DNA]</scope>
    <source>
        <strain evidence="2 3">Marx 270</strain>
    </source>
</reference>
<dbReference type="OrthoDB" id="3239894at2759"/>
<evidence type="ECO:0000313" key="2">
    <source>
        <dbReference type="EMBL" id="KIN93529.1"/>
    </source>
</evidence>
<dbReference type="Proteomes" id="UP000054217">
    <property type="component" value="Unassembled WGS sequence"/>
</dbReference>
<dbReference type="HOGENOM" id="CLU_441520_0_0_1"/>
<evidence type="ECO:0000313" key="3">
    <source>
        <dbReference type="Proteomes" id="UP000054217"/>
    </source>
</evidence>
<keyword evidence="3" id="KW-1185">Reference proteome</keyword>
<dbReference type="InParanoid" id="A0A0C3MX89"/>
<dbReference type="EMBL" id="KN832159">
    <property type="protein sequence ID" value="KIN93529.1"/>
    <property type="molecule type" value="Genomic_DNA"/>
</dbReference>